<geneLocation type="plasmid" evidence="1 2">
    <name>unnamed1</name>
</geneLocation>
<keyword evidence="2" id="KW-1185">Reference proteome</keyword>
<dbReference type="Proteomes" id="UP001055940">
    <property type="component" value="Plasmid unnamed1"/>
</dbReference>
<keyword evidence="1" id="KW-0614">Plasmid</keyword>
<accession>A0ABY5DHX4</accession>
<proteinExistence type="predicted"/>
<evidence type="ECO:0000313" key="2">
    <source>
        <dbReference type="Proteomes" id="UP001055940"/>
    </source>
</evidence>
<gene>
    <name evidence="1" type="ORF">NE857_33665</name>
</gene>
<evidence type="ECO:0000313" key="1">
    <source>
        <dbReference type="EMBL" id="USY23580.1"/>
    </source>
</evidence>
<protein>
    <submittedName>
        <fullName evidence="1">Uncharacterized protein</fullName>
    </submittedName>
</protein>
<sequence length="223" mass="24647">METSPIKIRTCTADADHVRAAWQSERARLRRLVGDRMRRHLKAEGWPTGPDAEHVDVPPAELRRRRKVRREFVAAVKAGGGVRPTATAVVGAALEAELEARGWLTGPMPPVDWEMVPVARWPGTGSGERGQAWRGVVNAHVRADLPPRTVARCWEHSAEAVLALIAWRDAHPKLVHRSDDPGAWAEYDRLATGVLTPGDVYRAALKRIQLPQTERGAVTITAR</sequence>
<reference evidence="1" key="1">
    <citation type="submission" date="2022-06" db="EMBL/GenBank/DDBJ databases">
        <authorList>
            <person name="Ping M."/>
        </authorList>
    </citation>
    <scope>NUCLEOTIDE SEQUENCE</scope>
    <source>
        <strain evidence="1">JCM11759T</strain>
        <plasmid evidence="1">unnamed1</plasmid>
    </source>
</reference>
<dbReference type="RefSeq" id="WP_254422234.1">
    <property type="nucleotide sequence ID" value="NZ_BAAAJB010000040.1"/>
</dbReference>
<dbReference type="EMBL" id="CP099838">
    <property type="protein sequence ID" value="USY23580.1"/>
    <property type="molecule type" value="Genomic_DNA"/>
</dbReference>
<name>A0ABY5DHX4_9ACTN</name>
<organism evidence="1 2">
    <name type="scientific">Nocardiopsis exhalans</name>
    <dbReference type="NCBI Taxonomy" id="163604"/>
    <lineage>
        <taxon>Bacteria</taxon>
        <taxon>Bacillati</taxon>
        <taxon>Actinomycetota</taxon>
        <taxon>Actinomycetes</taxon>
        <taxon>Streptosporangiales</taxon>
        <taxon>Nocardiopsidaceae</taxon>
        <taxon>Nocardiopsis</taxon>
    </lineage>
</organism>